<dbReference type="PROSITE" id="PS51186">
    <property type="entry name" value="GNAT"/>
    <property type="match status" value="1"/>
</dbReference>
<reference evidence="2 3" key="1">
    <citation type="submission" date="2018-06" db="EMBL/GenBank/DDBJ databases">
        <title>Chryseolinea flavus sp. nov., a member of the phylum Bacteroidetes isolated from soil.</title>
        <authorList>
            <person name="Li Y."/>
            <person name="Wang J."/>
        </authorList>
    </citation>
    <scope>NUCLEOTIDE SEQUENCE [LARGE SCALE GENOMIC DNA]</scope>
    <source>
        <strain evidence="2 3">SDU1-6</strain>
    </source>
</reference>
<dbReference type="OrthoDB" id="9803233at2"/>
<name>A0A364Y2M4_9BACT</name>
<dbReference type="InterPro" id="IPR016181">
    <property type="entry name" value="Acyl_CoA_acyltransferase"/>
</dbReference>
<dbReference type="RefSeq" id="WP_112747362.1">
    <property type="nucleotide sequence ID" value="NZ_QMFY01000006.1"/>
</dbReference>
<evidence type="ECO:0000313" key="3">
    <source>
        <dbReference type="Proteomes" id="UP000251889"/>
    </source>
</evidence>
<dbReference type="CDD" id="cd04301">
    <property type="entry name" value="NAT_SF"/>
    <property type="match status" value="1"/>
</dbReference>
<dbReference type="EMBL" id="QMFY01000006">
    <property type="protein sequence ID" value="RAW00562.1"/>
    <property type="molecule type" value="Genomic_DNA"/>
</dbReference>
<organism evidence="2 3">
    <name type="scientific">Pseudochryseolinea flava</name>
    <dbReference type="NCBI Taxonomy" id="2059302"/>
    <lineage>
        <taxon>Bacteria</taxon>
        <taxon>Pseudomonadati</taxon>
        <taxon>Bacteroidota</taxon>
        <taxon>Cytophagia</taxon>
        <taxon>Cytophagales</taxon>
        <taxon>Fulvivirgaceae</taxon>
        <taxon>Pseudochryseolinea</taxon>
    </lineage>
</organism>
<proteinExistence type="predicted"/>
<dbReference type="SUPFAM" id="SSF55729">
    <property type="entry name" value="Acyl-CoA N-acyltransferases (Nat)"/>
    <property type="match status" value="1"/>
</dbReference>
<protein>
    <submittedName>
        <fullName evidence="2">GNAT family N-acetyltransferase</fullName>
    </submittedName>
</protein>
<dbReference type="Pfam" id="PF00583">
    <property type="entry name" value="Acetyltransf_1"/>
    <property type="match status" value="1"/>
</dbReference>
<dbReference type="AlphaFoldDB" id="A0A364Y2M4"/>
<feature type="domain" description="N-acetyltransferase" evidence="1">
    <location>
        <begin position="4"/>
        <end position="157"/>
    </location>
</feature>
<dbReference type="Gene3D" id="3.40.630.30">
    <property type="match status" value="1"/>
</dbReference>
<dbReference type="PANTHER" id="PTHR43305">
    <property type="entry name" value="FAMILY N-ACETYLTRANSFERASE, PUTATIVE (AFU_ORTHOLOGUE AFUA_2G01380)-RELATED"/>
    <property type="match status" value="1"/>
</dbReference>
<comment type="caution">
    <text evidence="2">The sequence shown here is derived from an EMBL/GenBank/DDBJ whole genome shotgun (WGS) entry which is preliminary data.</text>
</comment>
<sequence length="161" mass="18379">MEEIEFRVAGNDSDFSEARSLFRAYADSLSFTLSYQNFEAELATLSRQYAHPEGAMILSVYQNQAMGCVGIRRVSEEVAELKRLFVKTEFRKHRVGKQLLEKAIEQAGVLGYRFVRLDTVPGQEKAQQLYRDAGFYTIDAYRFSPIAGTIYMEKKLDVPAI</sequence>
<gene>
    <name evidence="2" type="ORF">DQQ10_13260</name>
</gene>
<dbReference type="PANTHER" id="PTHR43305:SF1">
    <property type="entry name" value="FAMILY N-ACETYLTRANSFERASE, PUTATIVE (AFU_ORTHOLOGUE AFUA_2G01380)-RELATED"/>
    <property type="match status" value="1"/>
</dbReference>
<dbReference type="InterPro" id="IPR052777">
    <property type="entry name" value="Acetyltransferase_Enz"/>
</dbReference>
<dbReference type="Proteomes" id="UP000251889">
    <property type="component" value="Unassembled WGS sequence"/>
</dbReference>
<dbReference type="InterPro" id="IPR000182">
    <property type="entry name" value="GNAT_dom"/>
</dbReference>
<keyword evidence="2" id="KW-0808">Transferase</keyword>
<dbReference type="GO" id="GO:0016747">
    <property type="term" value="F:acyltransferase activity, transferring groups other than amino-acyl groups"/>
    <property type="evidence" value="ECO:0007669"/>
    <property type="project" value="InterPro"/>
</dbReference>
<keyword evidence="3" id="KW-1185">Reference proteome</keyword>
<evidence type="ECO:0000313" key="2">
    <source>
        <dbReference type="EMBL" id="RAW00562.1"/>
    </source>
</evidence>
<evidence type="ECO:0000259" key="1">
    <source>
        <dbReference type="PROSITE" id="PS51186"/>
    </source>
</evidence>
<accession>A0A364Y2M4</accession>